<evidence type="ECO:0000256" key="7">
    <source>
        <dbReference type="ARBA" id="ARBA00023136"/>
    </source>
</evidence>
<evidence type="ECO:0000259" key="9">
    <source>
        <dbReference type="PROSITE" id="PS50850"/>
    </source>
</evidence>
<protein>
    <submittedName>
        <fullName evidence="10">MFS transporter</fullName>
    </submittedName>
</protein>
<feature type="transmembrane region" description="Helical" evidence="8">
    <location>
        <begin position="203"/>
        <end position="225"/>
    </location>
</feature>
<feature type="transmembrane region" description="Helical" evidence="8">
    <location>
        <begin position="355"/>
        <end position="374"/>
    </location>
</feature>
<gene>
    <name evidence="10" type="ORF">CP960_08980</name>
</gene>
<feature type="transmembrane region" description="Helical" evidence="8">
    <location>
        <begin position="7"/>
        <end position="24"/>
    </location>
</feature>
<accession>A0A2N1J1V5</accession>
<feature type="transmembrane region" description="Helical" evidence="8">
    <location>
        <begin position="71"/>
        <end position="88"/>
    </location>
</feature>
<dbReference type="KEGG" id="ahs:AHALO_2525"/>
<dbReference type="RefSeq" id="WP_101185080.1">
    <property type="nucleotide sequence ID" value="NZ_CP031218.1"/>
</dbReference>
<dbReference type="GO" id="GO:0022857">
    <property type="term" value="F:transmembrane transporter activity"/>
    <property type="evidence" value="ECO:0007669"/>
    <property type="project" value="InterPro"/>
</dbReference>
<dbReference type="Proteomes" id="UP000233248">
    <property type="component" value="Unassembled WGS sequence"/>
</dbReference>
<dbReference type="EMBL" id="NXIF01000033">
    <property type="protein sequence ID" value="PKI80535.1"/>
    <property type="molecule type" value="Genomic_DNA"/>
</dbReference>
<sequence length="380" mass="42547">MKNQQLIIIIYIILVVFSIMYATQPLQPLLANQFDINMVQASQFTAVIMFSLAIAPIVYGYVLESICPKKMLFIASVILLVTNLILSYSNSYEMFLTIRVIESLVIPAIITSCMSILANSDKANVKYNMAIYVAATVFGGMVGRVVSGFIATQFGWRTVFLSLSIALFLGLFLIRKLSFEGDTNLTKAKISDVIQILKDRRFVLIYLLMFTTFFVFAGLLNILPFRMKELIPDATESQIGLLYLGYGMGIVVSLLSKKIIKLLKGESNTILVGGVIFTLVNLSFFSDNMLFVFFMLFIFCVGMFTVHSVSTGIANSIKQSQKSLTSGMYLTFYYIGGAVGSVVPAMFYHSVGWDFTVILFICALIIIYSLFFIFRNDFKM</sequence>
<dbReference type="PANTHER" id="PTHR43271:SF1">
    <property type="entry name" value="INNER MEMBRANE TRANSPORT PROTEIN YNFM"/>
    <property type="match status" value="1"/>
</dbReference>
<dbReference type="OrthoDB" id="9780737at2"/>
<feature type="transmembrane region" description="Helical" evidence="8">
    <location>
        <begin position="156"/>
        <end position="174"/>
    </location>
</feature>
<feature type="transmembrane region" description="Helical" evidence="8">
    <location>
        <begin position="268"/>
        <end position="285"/>
    </location>
</feature>
<dbReference type="InterPro" id="IPR036259">
    <property type="entry name" value="MFS_trans_sf"/>
</dbReference>
<name>A0A2N1J1V5_9BACT</name>
<feature type="transmembrane region" description="Helical" evidence="8">
    <location>
        <begin position="129"/>
        <end position="150"/>
    </location>
</feature>
<feature type="transmembrane region" description="Helical" evidence="8">
    <location>
        <begin position="44"/>
        <end position="62"/>
    </location>
</feature>
<evidence type="ECO:0000313" key="10">
    <source>
        <dbReference type="EMBL" id="PKI80535.1"/>
    </source>
</evidence>
<dbReference type="InterPro" id="IPR011701">
    <property type="entry name" value="MFS"/>
</dbReference>
<evidence type="ECO:0000256" key="5">
    <source>
        <dbReference type="ARBA" id="ARBA00022692"/>
    </source>
</evidence>
<evidence type="ECO:0000256" key="4">
    <source>
        <dbReference type="ARBA" id="ARBA00022475"/>
    </source>
</evidence>
<evidence type="ECO:0000313" key="11">
    <source>
        <dbReference type="Proteomes" id="UP000233248"/>
    </source>
</evidence>
<dbReference type="PROSITE" id="PS50850">
    <property type="entry name" value="MFS"/>
    <property type="match status" value="1"/>
</dbReference>
<organism evidence="10 11">
    <name type="scientific">Malaciobacter halophilus</name>
    <dbReference type="NCBI Taxonomy" id="197482"/>
    <lineage>
        <taxon>Bacteria</taxon>
        <taxon>Pseudomonadati</taxon>
        <taxon>Campylobacterota</taxon>
        <taxon>Epsilonproteobacteria</taxon>
        <taxon>Campylobacterales</taxon>
        <taxon>Arcobacteraceae</taxon>
        <taxon>Malaciobacter</taxon>
    </lineage>
</organism>
<keyword evidence="6 8" id="KW-1133">Transmembrane helix</keyword>
<feature type="transmembrane region" description="Helical" evidence="8">
    <location>
        <begin position="329"/>
        <end position="349"/>
    </location>
</feature>
<comment type="caution">
    <text evidence="10">The sequence shown here is derived from an EMBL/GenBank/DDBJ whole genome shotgun (WGS) entry which is preliminary data.</text>
</comment>
<dbReference type="InterPro" id="IPR020846">
    <property type="entry name" value="MFS_dom"/>
</dbReference>
<dbReference type="Gene3D" id="1.20.1250.20">
    <property type="entry name" value="MFS general substrate transporter like domains"/>
    <property type="match status" value="1"/>
</dbReference>
<dbReference type="GO" id="GO:0005886">
    <property type="term" value="C:plasma membrane"/>
    <property type="evidence" value="ECO:0007669"/>
    <property type="project" value="UniProtKB-SubCell"/>
</dbReference>
<feature type="transmembrane region" description="Helical" evidence="8">
    <location>
        <begin position="237"/>
        <end position="256"/>
    </location>
</feature>
<evidence type="ECO:0000256" key="8">
    <source>
        <dbReference type="SAM" id="Phobius"/>
    </source>
</evidence>
<feature type="transmembrane region" description="Helical" evidence="8">
    <location>
        <begin position="94"/>
        <end position="117"/>
    </location>
</feature>
<evidence type="ECO:0000256" key="2">
    <source>
        <dbReference type="ARBA" id="ARBA00008335"/>
    </source>
</evidence>
<keyword evidence="7 8" id="KW-0472">Membrane</keyword>
<proteinExistence type="inferred from homology"/>
<evidence type="ECO:0000256" key="3">
    <source>
        <dbReference type="ARBA" id="ARBA00022448"/>
    </source>
</evidence>
<dbReference type="Pfam" id="PF07690">
    <property type="entry name" value="MFS_1"/>
    <property type="match status" value="1"/>
</dbReference>
<dbReference type="PANTHER" id="PTHR43271">
    <property type="entry name" value="BLL2771 PROTEIN"/>
    <property type="match status" value="1"/>
</dbReference>
<dbReference type="CDD" id="cd17324">
    <property type="entry name" value="MFS_NepI_like"/>
    <property type="match status" value="1"/>
</dbReference>
<evidence type="ECO:0000256" key="6">
    <source>
        <dbReference type="ARBA" id="ARBA00022989"/>
    </source>
</evidence>
<comment type="similarity">
    <text evidence="2">Belongs to the major facilitator superfamily.</text>
</comment>
<keyword evidence="11" id="KW-1185">Reference proteome</keyword>
<keyword evidence="5 8" id="KW-0812">Transmembrane</keyword>
<dbReference type="AlphaFoldDB" id="A0A2N1J1V5"/>
<keyword evidence="3" id="KW-0813">Transport</keyword>
<evidence type="ECO:0000256" key="1">
    <source>
        <dbReference type="ARBA" id="ARBA00004651"/>
    </source>
</evidence>
<reference evidence="10 11" key="1">
    <citation type="submission" date="2017-09" db="EMBL/GenBank/DDBJ databases">
        <title>Genomics of the genus Arcobacter.</title>
        <authorList>
            <person name="Perez-Cataluna A."/>
            <person name="Figueras M.J."/>
            <person name="Salas-Masso N."/>
        </authorList>
    </citation>
    <scope>NUCLEOTIDE SEQUENCE [LARGE SCALE GENOMIC DNA]</scope>
    <source>
        <strain evidence="10 11">DSM 18005</strain>
    </source>
</reference>
<comment type="subcellular location">
    <subcellularLocation>
        <location evidence="1">Cell membrane</location>
        <topology evidence="1">Multi-pass membrane protein</topology>
    </subcellularLocation>
</comment>
<keyword evidence="4" id="KW-1003">Cell membrane</keyword>
<feature type="transmembrane region" description="Helical" evidence="8">
    <location>
        <begin position="291"/>
        <end position="317"/>
    </location>
</feature>
<feature type="domain" description="Major facilitator superfamily (MFS) profile" evidence="9">
    <location>
        <begin position="4"/>
        <end position="377"/>
    </location>
</feature>
<dbReference type="SUPFAM" id="SSF103473">
    <property type="entry name" value="MFS general substrate transporter"/>
    <property type="match status" value="1"/>
</dbReference>